<evidence type="ECO:0000259" key="10">
    <source>
        <dbReference type="Pfam" id="PF00688"/>
    </source>
</evidence>
<evidence type="ECO:0000256" key="5">
    <source>
        <dbReference type="ARBA" id="ARBA00022782"/>
    </source>
</evidence>
<dbReference type="PANTHER" id="PTHR11848">
    <property type="entry name" value="TGF-BETA FAMILY"/>
    <property type="match status" value="1"/>
</dbReference>
<dbReference type="GO" id="GO:0030509">
    <property type="term" value="P:BMP signaling pathway"/>
    <property type="evidence" value="ECO:0007669"/>
    <property type="project" value="UniProtKB-ARBA"/>
</dbReference>
<dbReference type="AlphaFoldDB" id="A0A485N369"/>
<feature type="region of interest" description="Disordered" evidence="9">
    <location>
        <begin position="410"/>
        <end position="433"/>
    </location>
</feature>
<dbReference type="GO" id="GO:0005125">
    <property type="term" value="F:cytokine activity"/>
    <property type="evidence" value="ECO:0007669"/>
    <property type="project" value="TreeGrafter"/>
</dbReference>
<evidence type="ECO:0000256" key="8">
    <source>
        <dbReference type="ARBA" id="ARBA00023180"/>
    </source>
</evidence>
<feature type="compositionally biased region" description="Low complexity" evidence="9">
    <location>
        <begin position="26"/>
        <end position="44"/>
    </location>
</feature>
<proteinExistence type="inferred from homology"/>
<feature type="compositionally biased region" description="Low complexity" evidence="9">
    <location>
        <begin position="59"/>
        <end position="70"/>
    </location>
</feature>
<evidence type="ECO:0000256" key="4">
    <source>
        <dbReference type="ARBA" id="ARBA00022525"/>
    </source>
</evidence>
<evidence type="ECO:0000256" key="7">
    <source>
        <dbReference type="ARBA" id="ARBA00023157"/>
    </source>
</evidence>
<keyword evidence="4" id="KW-0964">Secreted</keyword>
<feature type="domain" description="TGF-beta propeptide" evidence="10">
    <location>
        <begin position="156"/>
        <end position="401"/>
    </location>
</feature>
<dbReference type="InterPro" id="IPR015615">
    <property type="entry name" value="TGF-beta-rel"/>
</dbReference>
<dbReference type="Pfam" id="PF00688">
    <property type="entry name" value="TGFb_propeptide"/>
    <property type="match status" value="1"/>
</dbReference>
<dbReference type="GO" id="GO:0048468">
    <property type="term" value="P:cell development"/>
    <property type="evidence" value="ECO:0007669"/>
    <property type="project" value="UniProtKB-ARBA"/>
</dbReference>
<evidence type="ECO:0000256" key="6">
    <source>
        <dbReference type="ARBA" id="ARBA00023030"/>
    </source>
</evidence>
<keyword evidence="6" id="KW-0339">Growth factor</keyword>
<dbReference type="InterPro" id="IPR001111">
    <property type="entry name" value="TGF-b_propeptide"/>
</dbReference>
<feature type="region of interest" description="Disordered" evidence="9">
    <location>
        <begin position="1"/>
        <end position="102"/>
    </location>
</feature>
<evidence type="ECO:0000313" key="11">
    <source>
        <dbReference type="EMBL" id="VFV27871.1"/>
    </source>
</evidence>
<evidence type="ECO:0000313" key="12">
    <source>
        <dbReference type="Proteomes" id="UP000386466"/>
    </source>
</evidence>
<gene>
    <name evidence="11" type="ORF">LYPA_23C019811</name>
</gene>
<comment type="subcellular location">
    <subcellularLocation>
        <location evidence="1">Secreted</location>
    </subcellularLocation>
</comment>
<protein>
    <submittedName>
        <fullName evidence="11">Bone morphogenetic protein 7 (osteogenic protein)</fullName>
    </submittedName>
</protein>
<keyword evidence="8" id="KW-0325">Glycoprotein</keyword>
<accession>A0A485N369</accession>
<dbReference type="GO" id="GO:0051094">
    <property type="term" value="P:positive regulation of developmental process"/>
    <property type="evidence" value="ECO:0007669"/>
    <property type="project" value="UniProtKB-ARBA"/>
</dbReference>
<keyword evidence="7" id="KW-1015">Disulfide bond</keyword>
<keyword evidence="3" id="KW-0217">Developmental protein</keyword>
<keyword evidence="12" id="KW-1185">Reference proteome</keyword>
<evidence type="ECO:0000256" key="3">
    <source>
        <dbReference type="ARBA" id="ARBA00022473"/>
    </source>
</evidence>
<sequence>MNEPIGRSWGEGGAEGRWEAAGAGGALRSPSSSSSSQAPARTSLELPRRPLVRSRARTAGRATRGPCSPRRSSEESGSPPPEGESASGAGGRSARSPAASLPPRRSLCRLLAGFRAPRAGAMHVRSLRAAAPHSFVALWAPLFLLRSALADFSLDNEVHSSFIHRRLRSQERREMQREILSILGLPHRPRPHLQGKHNSAPMFMLDLYNAMAVEEGGGPDGQGFSYPYKAVFSTQGPPLASLQDSRFLTDADMVMSFVNLVEHDKEFFHPRYHHREFRFDLSKIPEGEAVTAAEFRIYKDYIRERFDNETFRISVYQVLQEHLGRESDLFLLDSRTLWASEEGWLVFDITATSNHWVVNPRHNLGLQLCVETLDGQSINPKLAGLIGRHGPQNKQPFMVAFFKATEVHLRSTRSTGGKQRSQNRSKTPKNQEALRVTNVAENSSSDQRQACKKHELYVSFRDLGWQVRAVGWVCPMRGAALGWASPRLPRQGGEACVPHVRWVRFLTCST</sequence>
<dbReference type="Gene3D" id="2.60.120.970">
    <property type="match status" value="1"/>
</dbReference>
<evidence type="ECO:0000256" key="1">
    <source>
        <dbReference type="ARBA" id="ARBA00004613"/>
    </source>
</evidence>
<dbReference type="Proteomes" id="UP000386466">
    <property type="component" value="Unassembled WGS sequence"/>
</dbReference>
<reference evidence="11 12" key="1">
    <citation type="submission" date="2019-01" db="EMBL/GenBank/DDBJ databases">
        <authorList>
            <person name="Alioto T."/>
            <person name="Alioto T."/>
        </authorList>
    </citation>
    <scope>NUCLEOTIDE SEQUENCE [LARGE SCALE GENOMIC DNA]</scope>
</reference>
<dbReference type="FunFam" id="2.60.120.970:FF:000008">
    <property type="entry name" value="Bone morphogenetic protein 7"/>
    <property type="match status" value="1"/>
</dbReference>
<evidence type="ECO:0000256" key="2">
    <source>
        <dbReference type="ARBA" id="ARBA00006656"/>
    </source>
</evidence>
<keyword evidence="5" id="KW-0221">Differentiation</keyword>
<dbReference type="EMBL" id="CAAGRJ010010524">
    <property type="protein sequence ID" value="VFV27871.1"/>
    <property type="molecule type" value="Genomic_DNA"/>
</dbReference>
<comment type="similarity">
    <text evidence="2">Belongs to the TGF-beta family.</text>
</comment>
<dbReference type="GO" id="GO:0042127">
    <property type="term" value="P:regulation of cell population proliferation"/>
    <property type="evidence" value="ECO:0007669"/>
    <property type="project" value="UniProtKB-ARBA"/>
</dbReference>
<name>A0A485N369_LYNPA</name>
<feature type="compositionally biased region" description="Low complexity" evidence="9">
    <location>
        <begin position="83"/>
        <end position="102"/>
    </location>
</feature>
<dbReference type="GO" id="GO:0008083">
    <property type="term" value="F:growth factor activity"/>
    <property type="evidence" value="ECO:0007669"/>
    <property type="project" value="UniProtKB-KW"/>
</dbReference>
<dbReference type="GO" id="GO:0005615">
    <property type="term" value="C:extracellular space"/>
    <property type="evidence" value="ECO:0007669"/>
    <property type="project" value="TreeGrafter"/>
</dbReference>
<dbReference type="GO" id="GO:0009888">
    <property type="term" value="P:tissue development"/>
    <property type="evidence" value="ECO:0007669"/>
    <property type="project" value="UniProtKB-ARBA"/>
</dbReference>
<evidence type="ECO:0000256" key="9">
    <source>
        <dbReference type="SAM" id="MobiDB-lite"/>
    </source>
</evidence>
<dbReference type="PANTHER" id="PTHR11848:SF135">
    <property type="entry name" value="BONE MORPHOGENETIC PROTEIN 7"/>
    <property type="match status" value="1"/>
</dbReference>
<organism evidence="11 12">
    <name type="scientific">Lynx pardinus</name>
    <name type="common">Iberian lynx</name>
    <name type="synonym">Felis pardina</name>
    <dbReference type="NCBI Taxonomy" id="191816"/>
    <lineage>
        <taxon>Eukaryota</taxon>
        <taxon>Metazoa</taxon>
        <taxon>Chordata</taxon>
        <taxon>Craniata</taxon>
        <taxon>Vertebrata</taxon>
        <taxon>Euteleostomi</taxon>
        <taxon>Mammalia</taxon>
        <taxon>Eutheria</taxon>
        <taxon>Laurasiatheria</taxon>
        <taxon>Carnivora</taxon>
        <taxon>Feliformia</taxon>
        <taxon>Felidae</taxon>
        <taxon>Felinae</taxon>
        <taxon>Lynx</taxon>
    </lineage>
</organism>